<dbReference type="Pfam" id="PF04456">
    <property type="entry name" value="DUF503"/>
    <property type="match status" value="1"/>
</dbReference>
<accession>A0A7V8VE98</accession>
<dbReference type="EMBL" id="JACEFB010000005">
    <property type="protein sequence ID" value="MBA2226255.1"/>
    <property type="molecule type" value="Genomic_DNA"/>
</dbReference>
<keyword evidence="2" id="KW-1185">Reference proteome</keyword>
<proteinExistence type="predicted"/>
<dbReference type="InterPro" id="IPR007546">
    <property type="entry name" value="DUF503"/>
</dbReference>
<dbReference type="PANTHER" id="PTHR36441:SF1">
    <property type="entry name" value="DUF503 DOMAIN-CONTAINING PROTEIN"/>
    <property type="match status" value="1"/>
</dbReference>
<comment type="caution">
    <text evidence="1">The sequence shown here is derived from an EMBL/GenBank/DDBJ whole genome shotgun (WGS) entry which is preliminary data.</text>
</comment>
<dbReference type="InterPro" id="IPR036746">
    <property type="entry name" value="TT1725-like_sf"/>
</dbReference>
<protein>
    <submittedName>
        <fullName evidence="1">DUF503 domain-containing protein</fullName>
    </submittedName>
</protein>
<evidence type="ECO:0000313" key="2">
    <source>
        <dbReference type="Proteomes" id="UP000542342"/>
    </source>
</evidence>
<reference evidence="1 2" key="1">
    <citation type="submission" date="2020-07" db="EMBL/GenBank/DDBJ databases">
        <title>Thermogemmata thermophila gen. nov., sp. nov., a novel moderate thermophilic planctomycete from a Kamchatka hot spring.</title>
        <authorList>
            <person name="Elcheninov A.G."/>
            <person name="Podosokorskaya O.A."/>
            <person name="Kovaleva O.L."/>
            <person name="Novikov A."/>
            <person name="Bonch-Osmolovskaya E.A."/>
            <person name="Toshchakov S.V."/>
            <person name="Kublanov I.V."/>
        </authorList>
    </citation>
    <scope>NUCLEOTIDE SEQUENCE [LARGE SCALE GENOMIC DNA]</scope>
    <source>
        <strain evidence="1 2">2918</strain>
    </source>
</reference>
<dbReference type="Gene3D" id="3.30.70.1120">
    <property type="entry name" value="TT1725-like"/>
    <property type="match status" value="1"/>
</dbReference>
<dbReference type="Proteomes" id="UP000542342">
    <property type="component" value="Unassembled WGS sequence"/>
</dbReference>
<dbReference type="AlphaFoldDB" id="A0A7V8VE98"/>
<dbReference type="SUPFAM" id="SSF103007">
    <property type="entry name" value="Hypothetical protein TT1725"/>
    <property type="match status" value="1"/>
</dbReference>
<organism evidence="1 2">
    <name type="scientific">Thermogemmata fonticola</name>
    <dbReference type="NCBI Taxonomy" id="2755323"/>
    <lineage>
        <taxon>Bacteria</taxon>
        <taxon>Pseudomonadati</taxon>
        <taxon>Planctomycetota</taxon>
        <taxon>Planctomycetia</taxon>
        <taxon>Gemmatales</taxon>
        <taxon>Gemmataceae</taxon>
        <taxon>Thermogemmata</taxon>
    </lineage>
</organism>
<gene>
    <name evidence="1" type="ORF">H0921_08800</name>
</gene>
<evidence type="ECO:0000313" key="1">
    <source>
        <dbReference type="EMBL" id="MBA2226255.1"/>
    </source>
</evidence>
<dbReference type="RefSeq" id="WP_194537699.1">
    <property type="nucleotide sequence ID" value="NZ_JACEFB010000005.1"/>
</dbReference>
<dbReference type="PANTHER" id="PTHR36441">
    <property type="entry name" value="HYPOTHETICAL CYTOSOLIC PROTEIN"/>
    <property type="match status" value="1"/>
</dbReference>
<name>A0A7V8VE98_9BACT</name>
<sequence length="97" mass="10742">MVIGSLKARLLVRESRTLKDKRRVVRSILDRLRDGFNVSAAEVDTHDDVKVATLAFATVGFDMAAVQHVLQQISEALRRHPVAEYLGGESRVGSEIV</sequence>